<protein>
    <submittedName>
        <fullName evidence="2">Uncharacterized protein</fullName>
    </submittedName>
</protein>
<dbReference type="EMBL" id="LRBP01000016">
    <property type="protein sequence ID" value="OII73328.1"/>
    <property type="molecule type" value="Genomic_DNA"/>
</dbReference>
<reference evidence="2 3" key="1">
    <citation type="submission" date="2016-10" db="EMBL/GenBank/DDBJ databases">
        <title>Reductive evolution of mitochondrial metabolism and differential evolution of invasion-related proteins in Cryptosporidium.</title>
        <authorList>
            <person name="Liu S."/>
            <person name="Roellig D.M."/>
            <person name="Guo Y."/>
            <person name="Li N."/>
            <person name="Frace M.A."/>
            <person name="Tang K."/>
            <person name="Zhang L."/>
            <person name="Feng Y."/>
            <person name="Xiao L."/>
        </authorList>
    </citation>
    <scope>NUCLEOTIDE SEQUENCE [LARGE SCALE GENOMIC DNA]</scope>
    <source>
        <strain evidence="2">39726</strain>
    </source>
</reference>
<evidence type="ECO:0000313" key="2">
    <source>
        <dbReference type="EMBL" id="OII73328.1"/>
    </source>
</evidence>
<name>A0A1J4MGJ6_9CRYT</name>
<dbReference type="GeneID" id="39979330"/>
<gene>
    <name evidence="2" type="ORF">cubi_02540</name>
</gene>
<comment type="caution">
    <text evidence="2">The sequence shown here is derived from an EMBL/GenBank/DDBJ whole genome shotgun (WGS) entry which is preliminary data.</text>
</comment>
<dbReference type="VEuPathDB" id="CryptoDB:cubi_02540"/>
<dbReference type="AlphaFoldDB" id="A0A1J4MGJ6"/>
<feature type="compositionally biased region" description="Polar residues" evidence="1">
    <location>
        <begin position="289"/>
        <end position="306"/>
    </location>
</feature>
<sequence>MEYLIRSEILKKEENNTVRSFLKNLMEMLEAAFQESMMNIDGLVRQQMKNLERYGRFIVDKKPLGEVSIHDARKIVHIRHPNYKLDNSIIDKATKLRGILKSNEEDLLEIVKSHNQNYGIYTDYNTNNFSNNQTLVNKDETNLALDLSFEEKQKYEEEYLLSNEIQDYYNYGNNEYNLLFYEFKKEYDAEILEDFQTQIVDLEADISSDPHLIYRVESNLNSNSDSGSLIRGVSNSHMGFNSSFSSESNSDYKHKSNSDLLSEFISKHSTPSAQAISHSCSPVFTPKNFQASKDSSNRLVNRSISRSKPDQEKDTITIMKSGKLPEVLESTGYCNTSSFFTVKSLE</sequence>
<keyword evidence="3" id="KW-1185">Reference proteome</keyword>
<organism evidence="2 3">
    <name type="scientific">Cryptosporidium ubiquitum</name>
    <dbReference type="NCBI Taxonomy" id="857276"/>
    <lineage>
        <taxon>Eukaryota</taxon>
        <taxon>Sar</taxon>
        <taxon>Alveolata</taxon>
        <taxon>Apicomplexa</taxon>
        <taxon>Conoidasida</taxon>
        <taxon>Coccidia</taxon>
        <taxon>Eucoccidiorida</taxon>
        <taxon>Eimeriorina</taxon>
        <taxon>Cryptosporidiidae</taxon>
        <taxon>Cryptosporidium</taxon>
    </lineage>
</organism>
<evidence type="ECO:0000256" key="1">
    <source>
        <dbReference type="SAM" id="MobiDB-lite"/>
    </source>
</evidence>
<proteinExistence type="predicted"/>
<dbReference type="OrthoDB" id="342668at2759"/>
<feature type="region of interest" description="Disordered" evidence="1">
    <location>
        <begin position="289"/>
        <end position="313"/>
    </location>
</feature>
<dbReference type="Proteomes" id="UP000186176">
    <property type="component" value="Unassembled WGS sequence"/>
</dbReference>
<evidence type="ECO:0000313" key="3">
    <source>
        <dbReference type="Proteomes" id="UP000186176"/>
    </source>
</evidence>
<dbReference type="RefSeq" id="XP_028874671.1">
    <property type="nucleotide sequence ID" value="XM_029019551.1"/>
</dbReference>
<accession>A0A1J4MGJ6</accession>